<keyword evidence="1" id="KW-1133">Transmembrane helix</keyword>
<evidence type="ECO:0000313" key="5">
    <source>
        <dbReference type="Proteomes" id="UP000257123"/>
    </source>
</evidence>
<feature type="transmembrane region" description="Helical" evidence="1">
    <location>
        <begin position="193"/>
        <end position="221"/>
    </location>
</feature>
<dbReference type="AlphaFoldDB" id="A0A371QZJ4"/>
<feature type="transmembrane region" description="Helical" evidence="1">
    <location>
        <begin position="12"/>
        <end position="30"/>
    </location>
</feature>
<accession>A0A371QZJ4</accession>
<dbReference type="EMBL" id="NMUE01000077">
    <property type="protein sequence ID" value="RFA92825.1"/>
    <property type="molecule type" value="Genomic_DNA"/>
</dbReference>
<comment type="caution">
    <text evidence="3">The sequence shown here is derived from an EMBL/GenBank/DDBJ whole genome shotgun (WGS) entry which is preliminary data.</text>
</comment>
<reference evidence="4 5" key="1">
    <citation type="submission" date="2017-07" db="EMBL/GenBank/DDBJ databases">
        <title>Draft genome sequence of aerobic hyperthermophilic archaea, Pyrobaculum aerophilum YKB31 and YKB32.</title>
        <authorList>
            <person name="Mochizuki T."/>
            <person name="Berliner A.J."/>
            <person name="Yoshida-Takashima Y."/>
            <person name="Takaki Y."/>
            <person name="Nunoura T."/>
            <person name="Takai K."/>
        </authorList>
    </citation>
    <scope>NUCLEOTIDE SEQUENCE [LARGE SCALE GENOMIC DNA]</scope>
    <source>
        <strain evidence="2 5">YKB31</strain>
        <strain evidence="3 4">YKB32</strain>
    </source>
</reference>
<feature type="transmembrane region" description="Helical" evidence="1">
    <location>
        <begin position="50"/>
        <end position="71"/>
    </location>
</feature>
<protein>
    <submittedName>
        <fullName evidence="3">Uncharacterized protein</fullName>
    </submittedName>
</protein>
<keyword evidence="1" id="KW-0472">Membrane</keyword>
<name>A0A371QZJ4_9CREN</name>
<dbReference type="OrthoDB" id="387373at2157"/>
<proteinExistence type="predicted"/>
<feature type="transmembrane region" description="Helical" evidence="1">
    <location>
        <begin position="157"/>
        <end position="181"/>
    </location>
</feature>
<dbReference type="RefSeq" id="WP_116422130.1">
    <property type="nucleotide sequence ID" value="NZ_NMUE01000077.1"/>
</dbReference>
<dbReference type="Proteomes" id="UP000256877">
    <property type="component" value="Unassembled WGS sequence"/>
</dbReference>
<evidence type="ECO:0000313" key="3">
    <source>
        <dbReference type="EMBL" id="RFA96207.1"/>
    </source>
</evidence>
<feature type="transmembrane region" description="Helical" evidence="1">
    <location>
        <begin position="118"/>
        <end position="137"/>
    </location>
</feature>
<dbReference type="EMBL" id="NMUF01000041">
    <property type="protein sequence ID" value="RFA96207.1"/>
    <property type="molecule type" value="Genomic_DNA"/>
</dbReference>
<gene>
    <name evidence="2" type="ORF">CGL51_13865</name>
    <name evidence="3" type="ORF">CGL52_11305</name>
</gene>
<sequence length="274" mass="28354">MSLSFFPEPHLIPLAIISLYLLYGALLYSFGGAHGRERAYAVWHSGMIGIALYAGALVLGYALGAVINYYASVSGVTPNCLAKFQPGNLTEIYKPAVNATQCAVDVYRRHYEAIVGSYGWLFGVSALTGILVITGPYSMGLFQAALPFSAAATSALMALGAAMAACVLTLGFTLLLPLGAIAVTSERTRNAGALLLGAGIAFPPVLAGGADVLSGVSTVYISPHQYILFGELAKVTGHVALIVAIVTVTLLVASAASYALSRVFDHAGAHIAVE</sequence>
<evidence type="ECO:0000256" key="1">
    <source>
        <dbReference type="SAM" id="Phobius"/>
    </source>
</evidence>
<evidence type="ECO:0000313" key="2">
    <source>
        <dbReference type="EMBL" id="RFA92825.1"/>
    </source>
</evidence>
<evidence type="ECO:0000313" key="4">
    <source>
        <dbReference type="Proteomes" id="UP000256877"/>
    </source>
</evidence>
<feature type="transmembrane region" description="Helical" evidence="1">
    <location>
        <begin position="241"/>
        <end position="260"/>
    </location>
</feature>
<organism evidence="3 4">
    <name type="scientific">Pyrobaculum aerophilum</name>
    <dbReference type="NCBI Taxonomy" id="13773"/>
    <lineage>
        <taxon>Archaea</taxon>
        <taxon>Thermoproteota</taxon>
        <taxon>Thermoprotei</taxon>
        <taxon>Thermoproteales</taxon>
        <taxon>Thermoproteaceae</taxon>
        <taxon>Pyrobaculum</taxon>
    </lineage>
</organism>
<keyword evidence="1" id="KW-0812">Transmembrane</keyword>
<dbReference type="Proteomes" id="UP000257123">
    <property type="component" value="Unassembled WGS sequence"/>
</dbReference>